<dbReference type="InterPro" id="IPR001461">
    <property type="entry name" value="Aspartic_peptidase_A1"/>
</dbReference>
<dbReference type="SUPFAM" id="SSF50630">
    <property type="entry name" value="Acid proteases"/>
    <property type="match status" value="2"/>
</dbReference>
<comment type="caution">
    <text evidence="8">The sequence shown here is derived from an EMBL/GenBank/DDBJ whole genome shotgun (WGS) entry which is preliminary data.</text>
</comment>
<evidence type="ECO:0000256" key="1">
    <source>
        <dbReference type="ARBA" id="ARBA00007447"/>
    </source>
</evidence>
<gene>
    <name evidence="8" type="ORF">G6Z76_0010278</name>
</gene>
<dbReference type="PANTHER" id="PTHR47966:SF51">
    <property type="entry name" value="BETA-SITE APP-CLEAVING ENZYME, ISOFORM A-RELATED"/>
    <property type="match status" value="1"/>
</dbReference>
<dbReference type="InterPro" id="IPR021109">
    <property type="entry name" value="Peptidase_aspartic_dom_sf"/>
</dbReference>
<accession>A0A836FNF5</accession>
<evidence type="ECO:0000256" key="2">
    <source>
        <dbReference type="ARBA" id="ARBA00022670"/>
    </source>
</evidence>
<evidence type="ECO:0000256" key="5">
    <source>
        <dbReference type="PIRSR" id="PIRSR601461-1"/>
    </source>
</evidence>
<keyword evidence="4" id="KW-0378">Hydrolase</keyword>
<dbReference type="PRINTS" id="PR00792">
    <property type="entry name" value="PEPSIN"/>
</dbReference>
<comment type="similarity">
    <text evidence="1">Belongs to the peptidase A1 family.</text>
</comment>
<dbReference type="GO" id="GO:0004190">
    <property type="term" value="F:aspartic-type endopeptidase activity"/>
    <property type="evidence" value="ECO:0007669"/>
    <property type="project" value="UniProtKB-KW"/>
</dbReference>
<proteinExistence type="inferred from homology"/>
<evidence type="ECO:0000259" key="7">
    <source>
        <dbReference type="PROSITE" id="PS51767"/>
    </source>
</evidence>
<sequence>DASSTPYETNSTRRSIDIDHRESRSVRRRIRIKLRDDHENSFFGYLSIGSYPQYFKVLFDTSSSNFWILSKNCRSNTLACSSKSNDMNYDDSKSTTYIPSNTSFDIEYNGDIISGYLSTDVTYFGFTDSITIQNQTFGKAISYKRQLPFIPNYQGIIGMGYSTSATGIPVLTNMVQQGLLLRPIFSIYMKREYVLFTSEVVGELILGDIDSSLYVGKLTNVNVTRKGYWQFNMNKVQLGNNTLCENDCQAIIDSSNVRISGPPSAIAVINKYIRTISLSDPAIVNCKQIYKLPDIYFIIGGKVFELTSEDYIIKSTLSYNPSCISPFEDNNISDKDGPTWVLGSLFLRRIVIGHSTICLHCEAIVDMSTSQIIGPLIEIEAINRYIGHETNGANCNKISNLPSIYFDLGDKLFELTSEDYIIVFERYNVCTSAFMDAVLHENSPKWILGNVFLRRYYTEFDMKNNQVGFAPSK</sequence>
<dbReference type="AlphaFoldDB" id="A0A836FNF5"/>
<evidence type="ECO:0000256" key="3">
    <source>
        <dbReference type="ARBA" id="ARBA00022750"/>
    </source>
</evidence>
<feature type="active site" evidence="5">
    <location>
        <position position="366"/>
    </location>
</feature>
<feature type="non-terminal residue" evidence="8">
    <location>
        <position position="473"/>
    </location>
</feature>
<keyword evidence="9" id="KW-1185">Reference proteome</keyword>
<dbReference type="EMBL" id="JAANIC010003468">
    <property type="protein sequence ID" value="KAG5339932.1"/>
    <property type="molecule type" value="Genomic_DNA"/>
</dbReference>
<feature type="domain" description="Peptidase A1" evidence="7">
    <location>
        <begin position="42"/>
        <end position="470"/>
    </location>
</feature>
<dbReference type="Gene3D" id="2.40.70.10">
    <property type="entry name" value="Acid Proteases"/>
    <property type="match status" value="3"/>
</dbReference>
<reference evidence="8" key="1">
    <citation type="submission" date="2020-03" db="EMBL/GenBank/DDBJ databases">
        <title>Relaxed selection underlies rapid genomic changes in the transitions from sociality to social parasitism in ants.</title>
        <authorList>
            <person name="Bi X."/>
        </authorList>
    </citation>
    <scope>NUCLEOTIDE SEQUENCE</scope>
    <source>
        <strain evidence="8">BGI-DK2014a</strain>
        <tissue evidence="8">Whole body</tissue>
    </source>
</reference>
<feature type="disulfide bond" evidence="6">
    <location>
        <begin position="395"/>
        <end position="430"/>
    </location>
</feature>
<dbReference type="Proteomes" id="UP000669903">
    <property type="component" value="Unassembled WGS sequence"/>
</dbReference>
<evidence type="ECO:0000313" key="9">
    <source>
        <dbReference type="Proteomes" id="UP000669903"/>
    </source>
</evidence>
<protein>
    <submittedName>
        <fullName evidence="8">ASPP protease</fullName>
    </submittedName>
</protein>
<dbReference type="InterPro" id="IPR033121">
    <property type="entry name" value="PEPTIDASE_A1"/>
</dbReference>
<keyword evidence="6" id="KW-1015">Disulfide bond</keyword>
<organism evidence="8 9">
    <name type="scientific">Acromyrmex charruanus</name>
    <dbReference type="NCBI Taxonomy" id="2715315"/>
    <lineage>
        <taxon>Eukaryota</taxon>
        <taxon>Metazoa</taxon>
        <taxon>Ecdysozoa</taxon>
        <taxon>Arthropoda</taxon>
        <taxon>Hexapoda</taxon>
        <taxon>Insecta</taxon>
        <taxon>Pterygota</taxon>
        <taxon>Neoptera</taxon>
        <taxon>Endopterygota</taxon>
        <taxon>Hymenoptera</taxon>
        <taxon>Apocrita</taxon>
        <taxon>Aculeata</taxon>
        <taxon>Formicoidea</taxon>
        <taxon>Formicidae</taxon>
        <taxon>Myrmicinae</taxon>
        <taxon>Acromyrmex</taxon>
    </lineage>
</organism>
<evidence type="ECO:0000256" key="6">
    <source>
        <dbReference type="PIRSR" id="PIRSR601461-2"/>
    </source>
</evidence>
<keyword evidence="2 8" id="KW-0645">Protease</keyword>
<dbReference type="PROSITE" id="PS51767">
    <property type="entry name" value="PEPTIDASE_A1"/>
    <property type="match status" value="1"/>
</dbReference>
<dbReference type="Pfam" id="PF00026">
    <property type="entry name" value="Asp"/>
    <property type="match status" value="2"/>
</dbReference>
<dbReference type="PANTHER" id="PTHR47966">
    <property type="entry name" value="BETA-SITE APP-CLEAVING ENZYME, ISOFORM A-RELATED"/>
    <property type="match status" value="1"/>
</dbReference>
<dbReference type="Gene3D" id="2.60.40.1960">
    <property type="match status" value="1"/>
</dbReference>
<feature type="active site" evidence="5">
    <location>
        <position position="60"/>
    </location>
</feature>
<keyword evidence="3" id="KW-0064">Aspartyl protease</keyword>
<name>A0A836FNF5_9HYME</name>
<dbReference type="FunFam" id="2.40.70.10:FF:000115">
    <property type="entry name" value="Lysosomal aspartic protease"/>
    <property type="match status" value="1"/>
</dbReference>
<feature type="non-terminal residue" evidence="8">
    <location>
        <position position="1"/>
    </location>
</feature>
<dbReference type="GO" id="GO:0006508">
    <property type="term" value="P:proteolysis"/>
    <property type="evidence" value="ECO:0007669"/>
    <property type="project" value="UniProtKB-KW"/>
</dbReference>
<evidence type="ECO:0000256" key="4">
    <source>
        <dbReference type="ARBA" id="ARBA00022801"/>
    </source>
</evidence>
<evidence type="ECO:0000313" key="8">
    <source>
        <dbReference type="EMBL" id="KAG5339932.1"/>
    </source>
</evidence>